<feature type="domain" description="Wax synthase" evidence="7">
    <location>
        <begin position="214"/>
        <end position="255"/>
    </location>
</feature>
<feature type="transmembrane region" description="Helical" evidence="6">
    <location>
        <begin position="282"/>
        <end position="303"/>
    </location>
</feature>
<dbReference type="InterPro" id="IPR032805">
    <property type="entry name" value="Wax_synthase_dom"/>
</dbReference>
<keyword evidence="4 6" id="KW-0472">Membrane</keyword>
<protein>
    <recommendedName>
        <fullName evidence="7">Wax synthase domain-containing protein</fullName>
    </recommendedName>
</protein>
<feature type="transmembrane region" description="Helical" evidence="6">
    <location>
        <begin position="221"/>
        <end position="238"/>
    </location>
</feature>
<organism evidence="8 9">
    <name type="scientific">Ephemerocybe angulata</name>
    <dbReference type="NCBI Taxonomy" id="980116"/>
    <lineage>
        <taxon>Eukaryota</taxon>
        <taxon>Fungi</taxon>
        <taxon>Dikarya</taxon>
        <taxon>Basidiomycota</taxon>
        <taxon>Agaricomycotina</taxon>
        <taxon>Agaricomycetes</taxon>
        <taxon>Agaricomycetidae</taxon>
        <taxon>Agaricales</taxon>
        <taxon>Agaricineae</taxon>
        <taxon>Psathyrellaceae</taxon>
        <taxon>Ephemerocybe</taxon>
    </lineage>
</organism>
<accession>A0A8H6HR41</accession>
<keyword evidence="3 6" id="KW-1133">Transmembrane helix</keyword>
<evidence type="ECO:0000256" key="2">
    <source>
        <dbReference type="ARBA" id="ARBA00022692"/>
    </source>
</evidence>
<keyword evidence="2 6" id="KW-0812">Transmembrane</keyword>
<dbReference type="GO" id="GO:0016020">
    <property type="term" value="C:membrane"/>
    <property type="evidence" value="ECO:0007669"/>
    <property type="project" value="UniProtKB-SubCell"/>
</dbReference>
<feature type="transmembrane region" description="Helical" evidence="6">
    <location>
        <begin position="250"/>
        <end position="270"/>
    </location>
</feature>
<name>A0A8H6HR41_9AGAR</name>
<dbReference type="EMBL" id="JACGCI010000048">
    <property type="protein sequence ID" value="KAF6751644.1"/>
    <property type="molecule type" value="Genomic_DNA"/>
</dbReference>
<comment type="caution">
    <text evidence="8">The sequence shown here is derived from an EMBL/GenBank/DDBJ whole genome shotgun (WGS) entry which is preliminary data.</text>
</comment>
<evidence type="ECO:0000313" key="9">
    <source>
        <dbReference type="Proteomes" id="UP000521943"/>
    </source>
</evidence>
<evidence type="ECO:0000256" key="1">
    <source>
        <dbReference type="ARBA" id="ARBA00004141"/>
    </source>
</evidence>
<sequence length="338" mass="37285">MRGVADTDGRVILAVLGLSVAGLTVTSAIARRGIFVSILALSVYLVFFTASDSLPNDYFVGCATMINLFRMSDLLLLTDSQKDLHRKGEIEDITNEPFFTRLKWALSLYASLRGVSWDHEPTSHLPTPIKTTRTKFIIRQAFTLIRCYLTFNFGNLLVLLNSSFSENGPPIHSPEVVATPNSLGADASSPGVPRRDTSMASGTPEAFSNALRIPKGRFRSYVSLYVAFTISGLIHYFGDYMIIQDWSGTSLIYFVSQAVAITFEDAMAGLVRRSEVKVPTAFSRLVGYLWVVAWFSFAIPIWMTPHVKAGITSDGVSDNNVVPALAREIAARLRLEVR</sequence>
<feature type="transmembrane region" description="Helical" evidence="6">
    <location>
        <begin position="34"/>
        <end position="52"/>
    </location>
</feature>
<dbReference type="Pfam" id="PF13813">
    <property type="entry name" value="MBOAT_2"/>
    <property type="match status" value="1"/>
</dbReference>
<keyword evidence="9" id="KW-1185">Reference proteome</keyword>
<evidence type="ECO:0000313" key="8">
    <source>
        <dbReference type="EMBL" id="KAF6751644.1"/>
    </source>
</evidence>
<comment type="subcellular location">
    <subcellularLocation>
        <location evidence="1">Membrane</location>
        <topology evidence="1">Multi-pass membrane protein</topology>
    </subcellularLocation>
</comment>
<dbReference type="AlphaFoldDB" id="A0A8H6HR41"/>
<reference evidence="8 9" key="1">
    <citation type="submission" date="2020-07" db="EMBL/GenBank/DDBJ databases">
        <title>Comparative genomics of pyrophilous fungi reveals a link between fire events and developmental genes.</title>
        <authorList>
            <consortium name="DOE Joint Genome Institute"/>
            <person name="Steindorff A.S."/>
            <person name="Carver A."/>
            <person name="Calhoun S."/>
            <person name="Stillman K."/>
            <person name="Liu H."/>
            <person name="Lipzen A."/>
            <person name="Pangilinan J."/>
            <person name="Labutti K."/>
            <person name="Bruns T.D."/>
            <person name="Grigoriev I.V."/>
        </authorList>
    </citation>
    <scope>NUCLEOTIDE SEQUENCE [LARGE SCALE GENOMIC DNA]</scope>
    <source>
        <strain evidence="8 9">CBS 144469</strain>
    </source>
</reference>
<evidence type="ECO:0000256" key="5">
    <source>
        <dbReference type="SAM" id="MobiDB-lite"/>
    </source>
</evidence>
<feature type="transmembrane region" description="Helical" evidence="6">
    <location>
        <begin position="12"/>
        <end position="29"/>
    </location>
</feature>
<evidence type="ECO:0000256" key="4">
    <source>
        <dbReference type="ARBA" id="ARBA00023136"/>
    </source>
</evidence>
<feature type="region of interest" description="Disordered" evidence="5">
    <location>
        <begin position="175"/>
        <end position="203"/>
    </location>
</feature>
<evidence type="ECO:0000256" key="3">
    <source>
        <dbReference type="ARBA" id="ARBA00022989"/>
    </source>
</evidence>
<gene>
    <name evidence="8" type="ORF">DFP72DRAFT_1172059</name>
</gene>
<evidence type="ECO:0000259" key="7">
    <source>
        <dbReference type="Pfam" id="PF13813"/>
    </source>
</evidence>
<dbReference type="OrthoDB" id="1077582at2759"/>
<evidence type="ECO:0000256" key="6">
    <source>
        <dbReference type="SAM" id="Phobius"/>
    </source>
</evidence>
<proteinExistence type="predicted"/>
<dbReference type="Proteomes" id="UP000521943">
    <property type="component" value="Unassembled WGS sequence"/>
</dbReference>